<sequence length="72" mass="7672">MTSLTPGSGALPALLTPLRLRGVTLPDHSARDLTGSHDTYPVQAGPRLGRREFLGRLDPWTGPEPVQVAGRS</sequence>
<accession>A0A1I6ZIB0</accession>
<proteinExistence type="predicted"/>
<keyword evidence="2" id="KW-1185">Reference proteome</keyword>
<gene>
    <name evidence="1" type="ORF">SAMN05660657_01986</name>
</gene>
<dbReference type="STRING" id="1296565.SAMN05660657_01986"/>
<dbReference type="RefSeq" id="WP_093579222.1">
    <property type="nucleotide sequence ID" value="NZ_FPBA01000005.1"/>
</dbReference>
<organism evidence="1 2">
    <name type="scientific">Geodermatophilus amargosae</name>
    <dbReference type="NCBI Taxonomy" id="1296565"/>
    <lineage>
        <taxon>Bacteria</taxon>
        <taxon>Bacillati</taxon>
        <taxon>Actinomycetota</taxon>
        <taxon>Actinomycetes</taxon>
        <taxon>Geodermatophilales</taxon>
        <taxon>Geodermatophilaceae</taxon>
        <taxon>Geodermatophilus</taxon>
    </lineage>
</organism>
<dbReference type="Proteomes" id="UP000199546">
    <property type="component" value="Unassembled WGS sequence"/>
</dbReference>
<evidence type="ECO:0000313" key="2">
    <source>
        <dbReference type="Proteomes" id="UP000199546"/>
    </source>
</evidence>
<reference evidence="2" key="1">
    <citation type="submission" date="2016-10" db="EMBL/GenBank/DDBJ databases">
        <authorList>
            <person name="Varghese N."/>
            <person name="Submissions S."/>
        </authorList>
    </citation>
    <scope>NUCLEOTIDE SEQUENCE [LARGE SCALE GENOMIC DNA]</scope>
    <source>
        <strain evidence="2">DSM 46136</strain>
    </source>
</reference>
<dbReference type="AlphaFoldDB" id="A0A1I6ZIB0"/>
<dbReference type="EMBL" id="FPBA01000005">
    <property type="protein sequence ID" value="SFT62434.1"/>
    <property type="molecule type" value="Genomic_DNA"/>
</dbReference>
<evidence type="ECO:0000313" key="1">
    <source>
        <dbReference type="EMBL" id="SFT62434.1"/>
    </source>
</evidence>
<name>A0A1I6ZIB0_9ACTN</name>
<protein>
    <submittedName>
        <fullName evidence="1">Uncharacterized protein</fullName>
    </submittedName>
</protein>